<dbReference type="AlphaFoldDB" id="A0A212F2V0"/>
<name>A0A212F2V0_DANPL</name>
<evidence type="ECO:0000256" key="1">
    <source>
        <dbReference type="ARBA" id="ARBA00004141"/>
    </source>
</evidence>
<dbReference type="PANTHER" id="PTHR13531:SF0">
    <property type="entry name" value="GEO07735P1-RELATED"/>
    <property type="match status" value="1"/>
</dbReference>
<protein>
    <recommendedName>
        <fullName evidence="8">Transmembrane protein 216-like</fullName>
    </recommendedName>
</protein>
<dbReference type="PANTHER" id="PTHR13531">
    <property type="entry name" value="GEO07735P1-RELATED-RELATED"/>
    <property type="match status" value="1"/>
</dbReference>
<organism evidence="6 7">
    <name type="scientific">Danaus plexippus plexippus</name>
    <dbReference type="NCBI Taxonomy" id="278856"/>
    <lineage>
        <taxon>Eukaryota</taxon>
        <taxon>Metazoa</taxon>
        <taxon>Ecdysozoa</taxon>
        <taxon>Arthropoda</taxon>
        <taxon>Hexapoda</taxon>
        <taxon>Insecta</taxon>
        <taxon>Pterygota</taxon>
        <taxon>Neoptera</taxon>
        <taxon>Endopterygota</taxon>
        <taxon>Lepidoptera</taxon>
        <taxon>Glossata</taxon>
        <taxon>Ditrysia</taxon>
        <taxon>Papilionoidea</taxon>
        <taxon>Nymphalidae</taxon>
        <taxon>Danainae</taxon>
        <taxon>Danaini</taxon>
        <taxon>Danaina</taxon>
        <taxon>Danaus</taxon>
        <taxon>Danaus</taxon>
    </lineage>
</organism>
<dbReference type="GO" id="GO:0016020">
    <property type="term" value="C:membrane"/>
    <property type="evidence" value="ECO:0007669"/>
    <property type="project" value="UniProtKB-SubCell"/>
</dbReference>
<evidence type="ECO:0000256" key="4">
    <source>
        <dbReference type="ARBA" id="ARBA00023136"/>
    </source>
</evidence>
<sequence>MFFVCEIAMGILKAINVSYPENALLTEAGIFSALCLLEVIRIFLGRRGNLASTKLPVFFSVILTIPCAVGVCYFLIYQTYILRLEYIWCAVMLIFHALELTFAILFIFTVCKNQQYE</sequence>
<dbReference type="Proteomes" id="UP000007151">
    <property type="component" value="Unassembled WGS sequence"/>
</dbReference>
<keyword evidence="4 5" id="KW-0472">Membrane</keyword>
<dbReference type="Pfam" id="PF09799">
    <property type="entry name" value="Transmemb_17"/>
    <property type="match status" value="1"/>
</dbReference>
<evidence type="ECO:0000256" key="2">
    <source>
        <dbReference type="ARBA" id="ARBA00022692"/>
    </source>
</evidence>
<dbReference type="KEGG" id="dpl:KGM_207219"/>
<feature type="transmembrane region" description="Helical" evidence="5">
    <location>
        <begin position="56"/>
        <end position="80"/>
    </location>
</feature>
<evidence type="ECO:0000256" key="3">
    <source>
        <dbReference type="ARBA" id="ARBA00022989"/>
    </source>
</evidence>
<evidence type="ECO:0000313" key="6">
    <source>
        <dbReference type="EMBL" id="OWR48041.1"/>
    </source>
</evidence>
<dbReference type="GO" id="GO:1905515">
    <property type="term" value="P:non-motile cilium assembly"/>
    <property type="evidence" value="ECO:0007669"/>
    <property type="project" value="TreeGrafter"/>
</dbReference>
<dbReference type="STRING" id="278856.A0A212F2V0"/>
<gene>
    <name evidence="6" type="ORF">KGM_207219</name>
</gene>
<feature type="transmembrane region" description="Helical" evidence="5">
    <location>
        <begin position="23"/>
        <end position="44"/>
    </location>
</feature>
<comment type="caution">
    <text evidence="6">The sequence shown here is derived from an EMBL/GenBank/DDBJ whole genome shotgun (WGS) entry which is preliminary data.</text>
</comment>
<proteinExistence type="predicted"/>
<dbReference type="InterPro" id="IPR019184">
    <property type="entry name" value="Uncharacterised_TM-17"/>
</dbReference>
<comment type="subcellular location">
    <subcellularLocation>
        <location evidence="1">Membrane</location>
        <topology evidence="1">Multi-pass membrane protein</topology>
    </subcellularLocation>
</comment>
<reference evidence="6 7" key="1">
    <citation type="journal article" date="2011" name="Cell">
        <title>The monarch butterfly genome yields insights into long-distance migration.</title>
        <authorList>
            <person name="Zhan S."/>
            <person name="Merlin C."/>
            <person name="Boore J.L."/>
            <person name="Reppert S.M."/>
        </authorList>
    </citation>
    <scope>NUCLEOTIDE SEQUENCE [LARGE SCALE GENOMIC DNA]</scope>
    <source>
        <strain evidence="6">F-2</strain>
    </source>
</reference>
<accession>A0A212F2V0</accession>
<dbReference type="EMBL" id="AGBW02010685">
    <property type="protein sequence ID" value="OWR48041.1"/>
    <property type="molecule type" value="Genomic_DNA"/>
</dbReference>
<feature type="transmembrane region" description="Helical" evidence="5">
    <location>
        <begin position="86"/>
        <end position="111"/>
    </location>
</feature>
<evidence type="ECO:0008006" key="8">
    <source>
        <dbReference type="Google" id="ProtNLM"/>
    </source>
</evidence>
<dbReference type="GO" id="GO:0035869">
    <property type="term" value="C:ciliary transition zone"/>
    <property type="evidence" value="ECO:0007669"/>
    <property type="project" value="TreeGrafter"/>
</dbReference>
<keyword evidence="2 5" id="KW-0812">Transmembrane</keyword>
<evidence type="ECO:0000256" key="5">
    <source>
        <dbReference type="SAM" id="Phobius"/>
    </source>
</evidence>
<keyword evidence="3 5" id="KW-1133">Transmembrane helix</keyword>
<dbReference type="InParanoid" id="A0A212F2V0"/>
<evidence type="ECO:0000313" key="7">
    <source>
        <dbReference type="Proteomes" id="UP000007151"/>
    </source>
</evidence>
<dbReference type="eggNOG" id="KOG4502">
    <property type="taxonomic scope" value="Eukaryota"/>
</dbReference>
<keyword evidence="7" id="KW-1185">Reference proteome</keyword>